<proteinExistence type="predicted"/>
<gene>
    <name evidence="1" type="ORF">LCGC14_0830250</name>
</gene>
<reference evidence="1" key="1">
    <citation type="journal article" date="2015" name="Nature">
        <title>Complex archaea that bridge the gap between prokaryotes and eukaryotes.</title>
        <authorList>
            <person name="Spang A."/>
            <person name="Saw J.H."/>
            <person name="Jorgensen S.L."/>
            <person name="Zaremba-Niedzwiedzka K."/>
            <person name="Martijn J."/>
            <person name="Lind A.E."/>
            <person name="van Eijk R."/>
            <person name="Schleper C."/>
            <person name="Guy L."/>
            <person name="Ettema T.J."/>
        </authorList>
    </citation>
    <scope>NUCLEOTIDE SEQUENCE</scope>
</reference>
<dbReference type="SUPFAM" id="SSF49899">
    <property type="entry name" value="Concanavalin A-like lectins/glucanases"/>
    <property type="match status" value="1"/>
</dbReference>
<accession>A0A0F9Q1G9</accession>
<protein>
    <recommendedName>
        <fullName evidence="2">LamG-like jellyroll fold domain-containing protein</fullName>
    </recommendedName>
</protein>
<evidence type="ECO:0000313" key="1">
    <source>
        <dbReference type="EMBL" id="KKN30817.1"/>
    </source>
</evidence>
<organism evidence="1">
    <name type="scientific">marine sediment metagenome</name>
    <dbReference type="NCBI Taxonomy" id="412755"/>
    <lineage>
        <taxon>unclassified sequences</taxon>
        <taxon>metagenomes</taxon>
        <taxon>ecological metagenomes</taxon>
    </lineage>
</organism>
<dbReference type="EMBL" id="LAZR01002378">
    <property type="protein sequence ID" value="KKN30817.1"/>
    <property type="molecule type" value="Genomic_DNA"/>
</dbReference>
<comment type="caution">
    <text evidence="1">The sequence shown here is derived from an EMBL/GenBank/DDBJ whole genome shotgun (WGS) entry which is preliminary data.</text>
</comment>
<dbReference type="InterPro" id="IPR013320">
    <property type="entry name" value="ConA-like_dom_sf"/>
</dbReference>
<name>A0A0F9Q1G9_9ZZZZ</name>
<dbReference type="Gene3D" id="2.60.120.200">
    <property type="match status" value="1"/>
</dbReference>
<dbReference type="AlphaFoldDB" id="A0A0F9Q1G9"/>
<sequence length="225" mass="24413">MVMVSSLQCKSLWSYNPIPRGCVVYAPLWNPACHGPVFSSIDPFHLTITRTGGVMDGDGFTVDGDDYMHFTSPLAAGSTFTVNVWFKQTTRQDTRLIALNLNDGGQQGICIGIDAGNNYLRVVYDGVAWGDGTFVPTLGSWYMATLVRVADVSNLYLNAGAGVISTIDNTPQDSGTEIHIGKGTAPGVADFFLKGGISEVGIYNRALSAVERDYLFAKTYRQTYR</sequence>
<evidence type="ECO:0008006" key="2">
    <source>
        <dbReference type="Google" id="ProtNLM"/>
    </source>
</evidence>
<dbReference type="Pfam" id="PF13385">
    <property type="entry name" value="Laminin_G_3"/>
    <property type="match status" value="1"/>
</dbReference>